<dbReference type="EMBL" id="CALNXK010000013">
    <property type="protein sequence ID" value="CAH3045023.1"/>
    <property type="molecule type" value="Genomic_DNA"/>
</dbReference>
<dbReference type="InterPro" id="IPR007645">
    <property type="entry name" value="RNA_pol_Rpb2_3"/>
</dbReference>
<feature type="domain" description="RNA polymerase Rpb2" evidence="16">
    <location>
        <begin position="620"/>
        <end position="652"/>
    </location>
</feature>
<dbReference type="Gene3D" id="3.90.1070.20">
    <property type="match status" value="1"/>
</dbReference>
<dbReference type="SUPFAM" id="SSF64484">
    <property type="entry name" value="beta and beta-prime subunits of DNA dependent RNA-polymerase"/>
    <property type="match status" value="1"/>
</dbReference>
<dbReference type="Gene3D" id="3.90.1100.10">
    <property type="match status" value="1"/>
</dbReference>
<dbReference type="Proteomes" id="UP001159405">
    <property type="component" value="Unassembled WGS sequence"/>
</dbReference>
<comment type="catalytic activity">
    <reaction evidence="9">
        <text>RNA(n) + a ribonucleoside 5'-triphosphate = RNA(n+1) + diphosphate</text>
        <dbReference type="Rhea" id="RHEA:21248"/>
        <dbReference type="Rhea" id="RHEA-COMP:14527"/>
        <dbReference type="Rhea" id="RHEA-COMP:17342"/>
        <dbReference type="ChEBI" id="CHEBI:33019"/>
        <dbReference type="ChEBI" id="CHEBI:61557"/>
        <dbReference type="ChEBI" id="CHEBI:140395"/>
        <dbReference type="EC" id="2.7.7.6"/>
    </reaction>
</comment>
<dbReference type="Pfam" id="PF00562">
    <property type="entry name" value="RNA_pol_Rpb2_6"/>
    <property type="match status" value="1"/>
</dbReference>
<evidence type="ECO:0000313" key="18">
    <source>
        <dbReference type="Proteomes" id="UP001159405"/>
    </source>
</evidence>
<feature type="domain" description="RNA polymerase beta subunit protrusion" evidence="13">
    <location>
        <begin position="38"/>
        <end position="411"/>
    </location>
</feature>
<dbReference type="InterPro" id="IPR007646">
    <property type="entry name" value="RNA_pol_Rpb2_4"/>
</dbReference>
<keyword evidence="18" id="KW-1185">Reference proteome</keyword>
<keyword evidence="7 9" id="KW-0804">Transcription</keyword>
<dbReference type="EC" id="2.7.7.6" evidence="9"/>
<evidence type="ECO:0000256" key="5">
    <source>
        <dbReference type="ARBA" id="ARBA00022723"/>
    </source>
</evidence>
<dbReference type="InterPro" id="IPR014724">
    <property type="entry name" value="RNA_pol_RPB2_OB-fold"/>
</dbReference>
<dbReference type="InterPro" id="IPR007641">
    <property type="entry name" value="RNA_pol_Rpb2_7"/>
</dbReference>
<dbReference type="Pfam" id="PF04561">
    <property type="entry name" value="RNA_pol_Rpb2_2"/>
    <property type="match status" value="1"/>
</dbReference>
<proteinExistence type="inferred from homology"/>
<dbReference type="PROSITE" id="PS01166">
    <property type="entry name" value="RNA_POL_BETA"/>
    <property type="match status" value="1"/>
</dbReference>
<dbReference type="NCBIfam" id="NF007175">
    <property type="entry name" value="PRK09606.1"/>
    <property type="match status" value="1"/>
</dbReference>
<evidence type="ECO:0000259" key="14">
    <source>
        <dbReference type="Pfam" id="PF04565"/>
    </source>
</evidence>
<organism evidence="17 18">
    <name type="scientific">Porites lobata</name>
    <dbReference type="NCBI Taxonomy" id="104759"/>
    <lineage>
        <taxon>Eukaryota</taxon>
        <taxon>Metazoa</taxon>
        <taxon>Cnidaria</taxon>
        <taxon>Anthozoa</taxon>
        <taxon>Hexacorallia</taxon>
        <taxon>Scleractinia</taxon>
        <taxon>Fungiina</taxon>
        <taxon>Poritidae</taxon>
        <taxon>Porites</taxon>
    </lineage>
</organism>
<feature type="domain" description="RNA polymerase Rpb2" evidence="14">
    <location>
        <begin position="437"/>
        <end position="501"/>
    </location>
</feature>
<keyword evidence="3 9" id="KW-0808">Transferase</keyword>
<dbReference type="PANTHER" id="PTHR20856">
    <property type="entry name" value="DNA-DIRECTED RNA POLYMERASE I SUBUNIT 2"/>
    <property type="match status" value="1"/>
</dbReference>
<comment type="function">
    <text evidence="9">DNA-dependent RNA polymerase catalyzes the transcription of DNA into RNA using the four ribonucleoside triphosphates as substrates.</text>
</comment>
<evidence type="ECO:0000259" key="10">
    <source>
        <dbReference type="Pfam" id="PF00562"/>
    </source>
</evidence>
<gene>
    <name evidence="17" type="ORF">PLOB_00006540</name>
</gene>
<dbReference type="InterPro" id="IPR037034">
    <property type="entry name" value="RNA_pol_Rpb2_2_sf"/>
</dbReference>
<comment type="similarity">
    <text evidence="1 8">Belongs to the RNA polymerase beta chain family.</text>
</comment>
<dbReference type="InterPro" id="IPR007121">
    <property type="entry name" value="RNA_pol_bsu_CS"/>
</dbReference>
<evidence type="ECO:0000256" key="8">
    <source>
        <dbReference type="RuleBase" id="RU000434"/>
    </source>
</evidence>
<evidence type="ECO:0000256" key="2">
    <source>
        <dbReference type="ARBA" id="ARBA00022478"/>
    </source>
</evidence>
<evidence type="ECO:0000259" key="15">
    <source>
        <dbReference type="Pfam" id="PF04566"/>
    </source>
</evidence>
<dbReference type="InterPro" id="IPR007642">
    <property type="entry name" value="RNA_pol_Rpb2_2"/>
</dbReference>
<dbReference type="InterPro" id="IPR007647">
    <property type="entry name" value="RNA_pol_Rpb2_5"/>
</dbReference>
<dbReference type="Pfam" id="PF04566">
    <property type="entry name" value="RNA_pol_Rpb2_4"/>
    <property type="match status" value="1"/>
</dbReference>
<sequence length="1136" mass="127549">MEFETVGKITDNLEDISKQIKTVEDKWKLLPAFLKVKGLVKQHIDSFNYFVNVDIKKIVRANDKITTDADPVWYLKYLNIYVGSPDVEESFNITKPISPHECRLRDMTYSAPITVDIEYTRGTQRVVRHNLPIGRMPIMLRSSNCVLTGKSPAELASLNECPIDPGGYFIANGTEKVILIQEQLSKNRIIVEADKKGNIGCSVTSSTAERKSRTSIVTKANKFCLKHNALTEDVPVVVVFKAMGIECEQEIVQMVGCEEGVISTFAPSLEECHKLNIYTQLQALQYVGSKVRQRATWGKSRTKVEEARELLAGVMLAHVPVIKYDFKPKCVFLALMVRRVILACSDEANVDDRDYYGNKRLELAGQLLSLLFEDLFKRFNAELKKIADQTIPKPRAAQFDIVKHMRQDQITNGLVHAITSGNWIIKRFNMNRAGVTQVLSRLSFISALGMMTRITSQFEKTRKVSGPRSLQPSQWGMLCPSDTPEGEACGLVKNLALMTHITTDQEEEPIIRLAYNLGVENISMLSGEEISHPSVYIVFLNGNILGVVMDYKRLVETFRLMRRAGYVNEFVSICPNHQHRFVNIASDGGRVCRPYIIVKNGRPRVADRHIQELAQGFRCFEDFLHEGLVEYLDVNEENDCSIALYEKEITRDTTHLEIEPFTLLGVCAGLIPYPHHNQSPRNTYQCAMGKQAMGSIGYNQRNRIDTLLYLLCYPQVPLVRTKTIDLIQFDKLPAGQNATVAVMSYSGYDIEDALILNKASVDRGFGRCLVYRKQTCLLKRYANQTFDRVMGPSKDASTGEVIWRHRALDADGICSPGERIENKQVLVNKSMPVVTSSGLQPGTPGQPPPQPQYRDVPVSYKGPKDIYIERVLVTSNAEEAFLIKILQRQTRRPEIGDKFSSRHGQKGVCGLIVNQEDMPFTDLGICPDIIMNPHGFPSRMTVGKLIELMAGKAGVLNGHFGYGTAFGGDKVEDVCSALLEKGFSYTGKEFVTSGITGEPLTAYIFFGPVYYQKLKHMVLDKMHARAKGPRAVLTRQPTEGRSRDGGLRLGEMERDCLIAYGASMLLLERLMISSDAFEVDVCSECGLMGYSGWCHYCSSSHNISTLKIPYACKLLFQELLSMNIVPRLSLKHYTDE</sequence>
<evidence type="ECO:0000259" key="16">
    <source>
        <dbReference type="Pfam" id="PF04567"/>
    </source>
</evidence>
<dbReference type="Pfam" id="PF04560">
    <property type="entry name" value="RNA_pol_Rpb2_7"/>
    <property type="match status" value="1"/>
</dbReference>
<evidence type="ECO:0000259" key="11">
    <source>
        <dbReference type="Pfam" id="PF04560"/>
    </source>
</evidence>
<keyword evidence="6" id="KW-0862">Zinc</keyword>
<accession>A0ABN8NAC3</accession>
<feature type="domain" description="RNA polymerase Rpb2" evidence="12">
    <location>
        <begin position="186"/>
        <end position="362"/>
    </location>
</feature>
<dbReference type="InterPro" id="IPR007644">
    <property type="entry name" value="RNA_pol_bsu_protrusion"/>
</dbReference>
<dbReference type="InterPro" id="IPR007120">
    <property type="entry name" value="DNA-dir_RNAP_su2_dom"/>
</dbReference>
<dbReference type="InterPro" id="IPR015712">
    <property type="entry name" value="DNA-dir_RNA_pol_su2"/>
</dbReference>
<evidence type="ECO:0000259" key="12">
    <source>
        <dbReference type="Pfam" id="PF04561"/>
    </source>
</evidence>
<dbReference type="Pfam" id="PF04567">
    <property type="entry name" value="RNA_pol_Rpb2_5"/>
    <property type="match status" value="1"/>
</dbReference>
<evidence type="ECO:0000259" key="13">
    <source>
        <dbReference type="Pfam" id="PF04563"/>
    </source>
</evidence>
<evidence type="ECO:0000256" key="9">
    <source>
        <dbReference type="RuleBase" id="RU363031"/>
    </source>
</evidence>
<dbReference type="CDD" id="cd00653">
    <property type="entry name" value="RNA_pol_B_RPB2"/>
    <property type="match status" value="1"/>
</dbReference>
<feature type="domain" description="RNA polymerase Rpb2" evidence="15">
    <location>
        <begin position="538"/>
        <end position="599"/>
    </location>
</feature>
<dbReference type="Pfam" id="PF04565">
    <property type="entry name" value="RNA_pol_Rpb2_3"/>
    <property type="match status" value="1"/>
</dbReference>
<feature type="domain" description="RNA polymerase Rpb2" evidence="11">
    <location>
        <begin position="1045"/>
        <end position="1130"/>
    </location>
</feature>
<keyword evidence="4 9" id="KW-0548">Nucleotidyltransferase</keyword>
<evidence type="ECO:0000256" key="1">
    <source>
        <dbReference type="ARBA" id="ARBA00006835"/>
    </source>
</evidence>
<evidence type="ECO:0000256" key="6">
    <source>
        <dbReference type="ARBA" id="ARBA00022833"/>
    </source>
</evidence>
<dbReference type="Gene3D" id="3.90.1800.10">
    <property type="entry name" value="RNA polymerase alpha subunit dimerisation domain"/>
    <property type="match status" value="1"/>
</dbReference>
<keyword evidence="2 9" id="KW-0240">DNA-directed RNA polymerase</keyword>
<dbReference type="Gene3D" id="3.90.1110.10">
    <property type="entry name" value="RNA polymerase Rpb2, domain 2"/>
    <property type="match status" value="1"/>
</dbReference>
<dbReference type="Pfam" id="PF04563">
    <property type="entry name" value="RNA_pol_Rpb2_1"/>
    <property type="match status" value="1"/>
</dbReference>
<evidence type="ECO:0000313" key="17">
    <source>
        <dbReference type="EMBL" id="CAH3045023.1"/>
    </source>
</evidence>
<protein>
    <recommendedName>
        <fullName evidence="9">DNA-directed RNA polymerase subunit beta</fullName>
        <ecNumber evidence="9">2.7.7.6</ecNumber>
    </recommendedName>
</protein>
<dbReference type="InterPro" id="IPR037033">
    <property type="entry name" value="DNA-dir_RNAP_su2_hyb_sf"/>
</dbReference>
<evidence type="ECO:0000256" key="7">
    <source>
        <dbReference type="ARBA" id="ARBA00023163"/>
    </source>
</evidence>
<reference evidence="17 18" key="1">
    <citation type="submission" date="2022-05" db="EMBL/GenBank/DDBJ databases">
        <authorList>
            <consortium name="Genoscope - CEA"/>
            <person name="William W."/>
        </authorList>
    </citation>
    <scope>NUCLEOTIDE SEQUENCE [LARGE SCALE GENOMIC DNA]</scope>
</reference>
<feature type="domain" description="DNA-directed RNA polymerase subunit 2 hybrid-binding" evidence="10">
    <location>
        <begin position="667"/>
        <end position="1043"/>
    </location>
</feature>
<dbReference type="Gene3D" id="2.40.50.150">
    <property type="match status" value="1"/>
</dbReference>
<name>A0ABN8NAC3_9CNID</name>
<evidence type="ECO:0000256" key="3">
    <source>
        <dbReference type="ARBA" id="ARBA00022679"/>
    </source>
</evidence>
<comment type="caution">
    <text evidence="17">The sequence shown here is derived from an EMBL/GenBank/DDBJ whole genome shotgun (WGS) entry which is preliminary data.</text>
</comment>
<evidence type="ECO:0000256" key="4">
    <source>
        <dbReference type="ARBA" id="ARBA00022695"/>
    </source>
</evidence>
<dbReference type="Gene3D" id="2.40.270.10">
    <property type="entry name" value="DNA-directed RNA polymerase, subunit 2, domain 6"/>
    <property type="match status" value="1"/>
</dbReference>
<keyword evidence="5" id="KW-0479">Metal-binding</keyword>